<evidence type="ECO:0000313" key="1">
    <source>
        <dbReference type="EMBL" id="MTI26904.1"/>
    </source>
</evidence>
<dbReference type="EMBL" id="SMLW01000604">
    <property type="protein sequence ID" value="MTI26904.1"/>
    <property type="molecule type" value="Genomic_DNA"/>
</dbReference>
<accession>A0ABW9RRW0</accession>
<comment type="caution">
    <text evidence="1">The sequence shown here is derived from an EMBL/GenBank/DDBJ whole genome shotgun (WGS) entry which is preliminary data.</text>
</comment>
<organism evidence="1 2">
    <name type="scientific">Fulvivirga kasyanovii</name>
    <dbReference type="NCBI Taxonomy" id="396812"/>
    <lineage>
        <taxon>Bacteria</taxon>
        <taxon>Pseudomonadati</taxon>
        <taxon>Bacteroidota</taxon>
        <taxon>Cytophagia</taxon>
        <taxon>Cytophagales</taxon>
        <taxon>Fulvivirgaceae</taxon>
        <taxon>Fulvivirga</taxon>
    </lineage>
</organism>
<gene>
    <name evidence="1" type="ORF">E1163_18250</name>
</gene>
<name>A0ABW9RRW0_9BACT</name>
<keyword evidence="2" id="KW-1185">Reference proteome</keyword>
<reference evidence="1 2" key="1">
    <citation type="submission" date="2019-02" db="EMBL/GenBank/DDBJ databases">
        <authorList>
            <person name="Goldberg S.R."/>
            <person name="Haltli B.A."/>
            <person name="Correa H."/>
            <person name="Russell K.G."/>
        </authorList>
    </citation>
    <scope>NUCLEOTIDE SEQUENCE [LARGE SCALE GENOMIC DNA]</scope>
    <source>
        <strain evidence="1 2">JCM 16186</strain>
    </source>
</reference>
<dbReference type="RefSeq" id="WP_155173913.1">
    <property type="nucleotide sequence ID" value="NZ_BAAAFL010000029.1"/>
</dbReference>
<proteinExistence type="predicted"/>
<dbReference type="Proteomes" id="UP000798808">
    <property type="component" value="Unassembled WGS sequence"/>
</dbReference>
<evidence type="ECO:0000313" key="2">
    <source>
        <dbReference type="Proteomes" id="UP000798808"/>
    </source>
</evidence>
<protein>
    <submittedName>
        <fullName evidence="1">Uncharacterized protein</fullName>
    </submittedName>
</protein>
<sequence>MGNIIDEHYFGEEKEIRRGTKHFPPGAKVYCFPARWGDGYEQILVIGRPRKSKRFIMVILNSNLVRNWRLMRVYSPFIKKKMLENGGWDDSEKSKETIEEMLKWLPERSSKIKKR</sequence>